<organism evidence="1 2">
    <name type="scientific">Aegilops tauschii subsp. strangulata</name>
    <name type="common">Goatgrass</name>
    <dbReference type="NCBI Taxonomy" id="200361"/>
    <lineage>
        <taxon>Eukaryota</taxon>
        <taxon>Viridiplantae</taxon>
        <taxon>Streptophyta</taxon>
        <taxon>Embryophyta</taxon>
        <taxon>Tracheophyta</taxon>
        <taxon>Spermatophyta</taxon>
        <taxon>Magnoliopsida</taxon>
        <taxon>Liliopsida</taxon>
        <taxon>Poales</taxon>
        <taxon>Poaceae</taxon>
        <taxon>BOP clade</taxon>
        <taxon>Pooideae</taxon>
        <taxon>Triticodae</taxon>
        <taxon>Triticeae</taxon>
        <taxon>Triticinae</taxon>
        <taxon>Aegilops</taxon>
    </lineage>
</organism>
<dbReference type="EnsemblPlants" id="AET2Gv21056200.10">
    <property type="protein sequence ID" value="AET2Gv21056200.10"/>
    <property type="gene ID" value="AET2Gv21056200"/>
</dbReference>
<reference evidence="1" key="3">
    <citation type="journal article" date="2017" name="Nature">
        <title>Genome sequence of the progenitor of the wheat D genome Aegilops tauschii.</title>
        <authorList>
            <person name="Luo M.C."/>
            <person name="Gu Y.Q."/>
            <person name="Puiu D."/>
            <person name="Wang H."/>
            <person name="Twardziok S.O."/>
            <person name="Deal K.R."/>
            <person name="Huo N."/>
            <person name="Zhu T."/>
            <person name="Wang L."/>
            <person name="Wang Y."/>
            <person name="McGuire P.E."/>
            <person name="Liu S."/>
            <person name="Long H."/>
            <person name="Ramasamy R.K."/>
            <person name="Rodriguez J.C."/>
            <person name="Van S.L."/>
            <person name="Yuan L."/>
            <person name="Wang Z."/>
            <person name="Xia Z."/>
            <person name="Xiao L."/>
            <person name="Anderson O.D."/>
            <person name="Ouyang S."/>
            <person name="Liang Y."/>
            <person name="Zimin A.V."/>
            <person name="Pertea G."/>
            <person name="Qi P."/>
            <person name="Bennetzen J.L."/>
            <person name="Dai X."/>
            <person name="Dawson M.W."/>
            <person name="Muller H.G."/>
            <person name="Kugler K."/>
            <person name="Rivarola-Duarte L."/>
            <person name="Spannagl M."/>
            <person name="Mayer K.F.X."/>
            <person name="Lu F.H."/>
            <person name="Bevan M.W."/>
            <person name="Leroy P."/>
            <person name="Li P."/>
            <person name="You F.M."/>
            <person name="Sun Q."/>
            <person name="Liu Z."/>
            <person name="Lyons E."/>
            <person name="Wicker T."/>
            <person name="Salzberg S.L."/>
            <person name="Devos K.M."/>
            <person name="Dvorak J."/>
        </authorList>
    </citation>
    <scope>NUCLEOTIDE SEQUENCE [LARGE SCALE GENOMIC DNA]</scope>
    <source>
        <strain evidence="1">cv. AL8/78</strain>
    </source>
</reference>
<dbReference type="Proteomes" id="UP000015105">
    <property type="component" value="Chromosome 2D"/>
</dbReference>
<reference evidence="2" key="1">
    <citation type="journal article" date="2014" name="Science">
        <title>Ancient hybridizations among the ancestral genomes of bread wheat.</title>
        <authorList>
            <consortium name="International Wheat Genome Sequencing Consortium,"/>
            <person name="Marcussen T."/>
            <person name="Sandve S.R."/>
            <person name="Heier L."/>
            <person name="Spannagl M."/>
            <person name="Pfeifer M."/>
            <person name="Jakobsen K.S."/>
            <person name="Wulff B.B."/>
            <person name="Steuernagel B."/>
            <person name="Mayer K.F."/>
            <person name="Olsen O.A."/>
        </authorList>
    </citation>
    <scope>NUCLEOTIDE SEQUENCE [LARGE SCALE GENOMIC DNA]</scope>
    <source>
        <strain evidence="2">cv. AL8/78</strain>
    </source>
</reference>
<proteinExistence type="predicted"/>
<reference evidence="1" key="4">
    <citation type="submission" date="2019-03" db="UniProtKB">
        <authorList>
            <consortium name="EnsemblPlants"/>
        </authorList>
    </citation>
    <scope>IDENTIFICATION</scope>
</reference>
<evidence type="ECO:0000313" key="2">
    <source>
        <dbReference type="Proteomes" id="UP000015105"/>
    </source>
</evidence>
<evidence type="ECO:0000313" key="1">
    <source>
        <dbReference type="EnsemblPlants" id="AET2Gv21056200.10"/>
    </source>
</evidence>
<dbReference type="AlphaFoldDB" id="A0A453D1N5"/>
<reference evidence="1" key="5">
    <citation type="journal article" date="2021" name="G3 (Bethesda)">
        <title>Aegilops tauschii genome assembly Aet v5.0 features greater sequence contiguity and improved annotation.</title>
        <authorList>
            <person name="Wang L."/>
            <person name="Zhu T."/>
            <person name="Rodriguez J.C."/>
            <person name="Deal K.R."/>
            <person name="Dubcovsky J."/>
            <person name="McGuire P.E."/>
            <person name="Lux T."/>
            <person name="Spannagl M."/>
            <person name="Mayer K.F.X."/>
            <person name="Baldrich P."/>
            <person name="Meyers B.C."/>
            <person name="Huo N."/>
            <person name="Gu Y.Q."/>
            <person name="Zhou H."/>
            <person name="Devos K.M."/>
            <person name="Bennetzen J.L."/>
            <person name="Unver T."/>
            <person name="Budak H."/>
            <person name="Gulick P.J."/>
            <person name="Galiba G."/>
            <person name="Kalapos B."/>
            <person name="Nelson D.R."/>
            <person name="Li P."/>
            <person name="You F.M."/>
            <person name="Luo M.C."/>
            <person name="Dvorak J."/>
        </authorList>
    </citation>
    <scope>NUCLEOTIDE SEQUENCE [LARGE SCALE GENOMIC DNA]</scope>
    <source>
        <strain evidence="1">cv. AL8/78</strain>
    </source>
</reference>
<keyword evidence="2" id="KW-1185">Reference proteome</keyword>
<accession>A0A453D1N5</accession>
<sequence length="47" mass="5279">AELIKIGSLMGFHAAAVEYLLKSKNLQLFPEDEEFLNTASLGRSRNR</sequence>
<protein>
    <submittedName>
        <fullName evidence="1">Uncharacterized protein</fullName>
    </submittedName>
</protein>
<dbReference type="Gramene" id="AET2Gv21056200.10">
    <property type="protein sequence ID" value="AET2Gv21056200.10"/>
    <property type="gene ID" value="AET2Gv21056200"/>
</dbReference>
<reference evidence="2" key="2">
    <citation type="journal article" date="2017" name="Nat. Plants">
        <title>The Aegilops tauschii genome reveals multiple impacts of transposons.</title>
        <authorList>
            <person name="Zhao G."/>
            <person name="Zou C."/>
            <person name="Li K."/>
            <person name="Wang K."/>
            <person name="Li T."/>
            <person name="Gao L."/>
            <person name="Zhang X."/>
            <person name="Wang H."/>
            <person name="Yang Z."/>
            <person name="Liu X."/>
            <person name="Jiang W."/>
            <person name="Mao L."/>
            <person name="Kong X."/>
            <person name="Jiao Y."/>
            <person name="Jia J."/>
        </authorList>
    </citation>
    <scope>NUCLEOTIDE SEQUENCE [LARGE SCALE GENOMIC DNA]</scope>
    <source>
        <strain evidence="2">cv. AL8/78</strain>
    </source>
</reference>
<name>A0A453D1N5_AEGTS</name>